<sequence length="130" mass="15292">MKKFLSSGGLKQLEVKDSGLQPGGLEKNSSRVPYTFQVLSIRQHHDPSNEIPLYANDLDHRSERMQRREAEEAKLKEEAARHDRELAKKRAVEEWEKQKQAERQRMERYEEKRRAVARVADGRDPHSWEG</sequence>
<comment type="caution">
    <text evidence="2">The sequence shown here is derived from an EMBL/GenBank/DDBJ whole genome shotgun (WGS) entry which is preliminary data.</text>
</comment>
<feature type="region of interest" description="Disordered" evidence="1">
    <location>
        <begin position="1"/>
        <end position="29"/>
    </location>
</feature>
<evidence type="ECO:0000256" key="1">
    <source>
        <dbReference type="SAM" id="MobiDB-lite"/>
    </source>
</evidence>
<evidence type="ECO:0000313" key="2">
    <source>
        <dbReference type="EMBL" id="CAK9048692.1"/>
    </source>
</evidence>
<name>A0ABP0MD95_9DINO</name>
<dbReference type="Proteomes" id="UP001642464">
    <property type="component" value="Unassembled WGS sequence"/>
</dbReference>
<feature type="region of interest" description="Disordered" evidence="1">
    <location>
        <begin position="73"/>
        <end position="130"/>
    </location>
</feature>
<protein>
    <submittedName>
        <fullName evidence="2">Calmodulin</fullName>
    </submittedName>
</protein>
<dbReference type="EMBL" id="CAXAMM010020813">
    <property type="protein sequence ID" value="CAK9048692.1"/>
    <property type="molecule type" value="Genomic_DNA"/>
</dbReference>
<proteinExistence type="predicted"/>
<gene>
    <name evidence="2" type="ORF">SCF082_LOCUS27098</name>
</gene>
<accession>A0ABP0MD95</accession>
<organism evidence="2 3">
    <name type="scientific">Durusdinium trenchii</name>
    <dbReference type="NCBI Taxonomy" id="1381693"/>
    <lineage>
        <taxon>Eukaryota</taxon>
        <taxon>Sar</taxon>
        <taxon>Alveolata</taxon>
        <taxon>Dinophyceae</taxon>
        <taxon>Suessiales</taxon>
        <taxon>Symbiodiniaceae</taxon>
        <taxon>Durusdinium</taxon>
    </lineage>
</organism>
<keyword evidence="3" id="KW-1185">Reference proteome</keyword>
<evidence type="ECO:0000313" key="3">
    <source>
        <dbReference type="Proteomes" id="UP001642464"/>
    </source>
</evidence>
<reference evidence="2 3" key="1">
    <citation type="submission" date="2024-02" db="EMBL/GenBank/DDBJ databases">
        <authorList>
            <person name="Chen Y."/>
            <person name="Shah S."/>
            <person name="Dougan E. K."/>
            <person name="Thang M."/>
            <person name="Chan C."/>
        </authorList>
    </citation>
    <scope>NUCLEOTIDE SEQUENCE [LARGE SCALE GENOMIC DNA]</scope>
</reference>